<organism evidence="1 2">
    <name type="scientific">Dendrobium thyrsiflorum</name>
    <name type="common">Pinecone-like raceme dendrobium</name>
    <name type="synonym">Orchid</name>
    <dbReference type="NCBI Taxonomy" id="117978"/>
    <lineage>
        <taxon>Eukaryota</taxon>
        <taxon>Viridiplantae</taxon>
        <taxon>Streptophyta</taxon>
        <taxon>Embryophyta</taxon>
        <taxon>Tracheophyta</taxon>
        <taxon>Spermatophyta</taxon>
        <taxon>Magnoliopsida</taxon>
        <taxon>Liliopsida</taxon>
        <taxon>Asparagales</taxon>
        <taxon>Orchidaceae</taxon>
        <taxon>Epidendroideae</taxon>
        <taxon>Malaxideae</taxon>
        <taxon>Dendrobiinae</taxon>
        <taxon>Dendrobium</taxon>
    </lineage>
</organism>
<protein>
    <submittedName>
        <fullName evidence="1">Uncharacterized protein</fullName>
    </submittedName>
</protein>
<dbReference type="EMBL" id="JANQDX010000009">
    <property type="protein sequence ID" value="KAL0918565.1"/>
    <property type="molecule type" value="Genomic_DNA"/>
</dbReference>
<sequence>MSMREVATTALMERPRRDIKPWVQRPWCRAPKRAQAAKTEERVKRLGGGARGSASMALKRERAARGWPRLAWPWMSEDQERTGILKLVALRVHRNEGIPYDENISRIGEVIDAEAIVILDDGSVYRRTETMVFFSATIGEKGTEFSIIHCIIIPLYLENPKQDLKDQALREAIVREGEFVEVGQDPGF</sequence>
<dbReference type="Proteomes" id="UP001552299">
    <property type="component" value="Unassembled WGS sequence"/>
</dbReference>
<accession>A0ABD0V0K8</accession>
<comment type="caution">
    <text evidence="1">The sequence shown here is derived from an EMBL/GenBank/DDBJ whole genome shotgun (WGS) entry which is preliminary data.</text>
</comment>
<evidence type="ECO:0000313" key="1">
    <source>
        <dbReference type="EMBL" id="KAL0918565.1"/>
    </source>
</evidence>
<dbReference type="AlphaFoldDB" id="A0ABD0V0K8"/>
<name>A0ABD0V0K8_DENTH</name>
<proteinExistence type="predicted"/>
<reference evidence="1 2" key="1">
    <citation type="journal article" date="2024" name="Plant Biotechnol. J.">
        <title>Dendrobium thyrsiflorum genome and its molecular insights into genes involved in important horticultural traits.</title>
        <authorList>
            <person name="Chen B."/>
            <person name="Wang J.Y."/>
            <person name="Zheng P.J."/>
            <person name="Li K.L."/>
            <person name="Liang Y.M."/>
            <person name="Chen X.F."/>
            <person name="Zhang C."/>
            <person name="Zhao X."/>
            <person name="He X."/>
            <person name="Zhang G.Q."/>
            <person name="Liu Z.J."/>
            <person name="Xu Q."/>
        </authorList>
    </citation>
    <scope>NUCLEOTIDE SEQUENCE [LARGE SCALE GENOMIC DNA]</scope>
    <source>
        <strain evidence="1">GZMU011</strain>
    </source>
</reference>
<keyword evidence="2" id="KW-1185">Reference proteome</keyword>
<gene>
    <name evidence="1" type="ORF">M5K25_010580</name>
</gene>
<evidence type="ECO:0000313" key="2">
    <source>
        <dbReference type="Proteomes" id="UP001552299"/>
    </source>
</evidence>